<dbReference type="Proteomes" id="UP000015480">
    <property type="component" value="Chromosome"/>
</dbReference>
<dbReference type="eggNOG" id="COG0741">
    <property type="taxonomic scope" value="Bacteria"/>
</dbReference>
<name>S5XQG3_PARAH</name>
<dbReference type="AlphaFoldDB" id="S5XQG3"/>
<organism evidence="1 2">
    <name type="scientific">Paracoccus aminophilus JCM 7686</name>
    <dbReference type="NCBI Taxonomy" id="1367847"/>
    <lineage>
        <taxon>Bacteria</taxon>
        <taxon>Pseudomonadati</taxon>
        <taxon>Pseudomonadota</taxon>
        <taxon>Alphaproteobacteria</taxon>
        <taxon>Rhodobacterales</taxon>
        <taxon>Paracoccaceae</taxon>
        <taxon>Paracoccus</taxon>
    </lineage>
</organism>
<evidence type="ECO:0008006" key="3">
    <source>
        <dbReference type="Google" id="ProtNLM"/>
    </source>
</evidence>
<dbReference type="KEGG" id="pami:JCM7686_2541"/>
<dbReference type="SUPFAM" id="SSF53955">
    <property type="entry name" value="Lysozyme-like"/>
    <property type="match status" value="1"/>
</dbReference>
<evidence type="ECO:0000313" key="2">
    <source>
        <dbReference type="Proteomes" id="UP000015480"/>
    </source>
</evidence>
<evidence type="ECO:0000313" key="1">
    <source>
        <dbReference type="EMBL" id="AGT09609.1"/>
    </source>
</evidence>
<keyword evidence="2" id="KW-1185">Reference proteome</keyword>
<gene>
    <name evidence="1" type="ORF">JCM7686_2541</name>
</gene>
<dbReference type="STRING" id="1367847.JCM7686_2541"/>
<dbReference type="EMBL" id="CP006650">
    <property type="protein sequence ID" value="AGT09609.1"/>
    <property type="molecule type" value="Genomic_DNA"/>
</dbReference>
<dbReference type="PATRIC" id="fig|1367847.3.peg.2545"/>
<dbReference type="HOGENOM" id="CLU_063182_0_0_5"/>
<reference evidence="1 2" key="1">
    <citation type="journal article" date="2014" name="BMC Genomics">
        <title>Architecture and functions of a multipartite genome of the methylotrophic bacterium Paracoccus aminophilus JCM 7686, containing primary and secondary chromids.</title>
        <authorList>
            <person name="Dziewit L."/>
            <person name="Czarnecki J."/>
            <person name="Wibberg D."/>
            <person name="Radlinska M."/>
            <person name="Mrozek P."/>
            <person name="Szymczak M."/>
            <person name="Schluter A."/>
            <person name="Puhler A."/>
            <person name="Bartosik D."/>
        </authorList>
    </citation>
    <scope>NUCLEOTIDE SEQUENCE [LARGE SCALE GENOMIC DNA]</scope>
    <source>
        <strain evidence="1">JCM 7686</strain>
    </source>
</reference>
<dbReference type="InterPro" id="IPR023346">
    <property type="entry name" value="Lysozyme-like_dom_sf"/>
</dbReference>
<protein>
    <recommendedName>
        <fullName evidence="3">Transglycosylase SLT domain-containing protein</fullName>
    </recommendedName>
</protein>
<proteinExistence type="predicted"/>
<accession>S5XQG3</accession>
<sequence>MLRQLIQFALTRPYRPVLGLAALVALLIAPGLARAQAAGPAEVCEWAAMQASRETGVPPDILMTLTLTETGRKLNGALRPWAWSVNVGGEGHWFEDPQSAIRFVEDRVAQGQSNLDLGCFQLNWRWHSQNFTSATQMFDPLENARYAARFVSDLYLESGNWRMAAGNFHSRTQVYSDRYLARFDTLRRMVQDGDYDGLSPPAAYNTFAAVDTRRRGRVPRERVMLLGAPLGSEVSGITPSLAVFADRPDRPLIGATGALIDMNGRGALIGNARAALIGARAPPDLSDLPELAEP</sequence>